<evidence type="ECO:0000313" key="2">
    <source>
        <dbReference type="EMBL" id="OGF31794.1"/>
    </source>
</evidence>
<dbReference type="STRING" id="1798002.A2478_04905"/>
<evidence type="ECO:0000313" key="3">
    <source>
        <dbReference type="Proteomes" id="UP000179001"/>
    </source>
</evidence>
<comment type="caution">
    <text evidence="2">The sequence shown here is derived from an EMBL/GenBank/DDBJ whole genome shotgun (WGS) entry which is preliminary data.</text>
</comment>
<protein>
    <submittedName>
        <fullName evidence="2">Uncharacterized protein</fullName>
    </submittedName>
</protein>
<reference evidence="2 3" key="1">
    <citation type="journal article" date="2016" name="Nat. Commun.">
        <title>Thousands of microbial genomes shed light on interconnected biogeochemical processes in an aquifer system.</title>
        <authorList>
            <person name="Anantharaman K."/>
            <person name="Brown C.T."/>
            <person name="Hug L.A."/>
            <person name="Sharon I."/>
            <person name="Castelle C.J."/>
            <person name="Probst A.J."/>
            <person name="Thomas B.C."/>
            <person name="Singh A."/>
            <person name="Wilkins M.J."/>
            <person name="Karaoz U."/>
            <person name="Brodie E.L."/>
            <person name="Williams K.H."/>
            <person name="Hubbard S.S."/>
            <person name="Banfield J.F."/>
        </authorList>
    </citation>
    <scope>NUCLEOTIDE SEQUENCE [LARGE SCALE GENOMIC DNA]</scope>
</reference>
<organism evidence="2 3">
    <name type="scientific">Candidatus Falkowbacteria bacterium RIFOXYC2_FULL_36_12</name>
    <dbReference type="NCBI Taxonomy" id="1798002"/>
    <lineage>
        <taxon>Bacteria</taxon>
        <taxon>Candidatus Falkowiibacteriota</taxon>
    </lineage>
</organism>
<keyword evidence="1" id="KW-1133">Transmembrane helix</keyword>
<accession>A0A1F5SYL2</accession>
<sequence length="110" mass="12421">MKKQIWLILILVMIIGFVLPIIIGVISGNVVNYNPLAIVHSSNENLSDCMIYATFQDSFSGRKFAGVDVLLVRRYSIIDENTIKPYSWFNIPLPIIKVMLGGETMRSLCE</sequence>
<dbReference type="EMBL" id="MFGJ01000007">
    <property type="protein sequence ID" value="OGF31794.1"/>
    <property type="molecule type" value="Genomic_DNA"/>
</dbReference>
<keyword evidence="1" id="KW-0472">Membrane</keyword>
<proteinExistence type="predicted"/>
<feature type="transmembrane region" description="Helical" evidence="1">
    <location>
        <begin position="5"/>
        <end position="26"/>
    </location>
</feature>
<dbReference type="Proteomes" id="UP000179001">
    <property type="component" value="Unassembled WGS sequence"/>
</dbReference>
<evidence type="ECO:0000256" key="1">
    <source>
        <dbReference type="SAM" id="Phobius"/>
    </source>
</evidence>
<keyword evidence="1" id="KW-0812">Transmembrane</keyword>
<gene>
    <name evidence="2" type="ORF">A2478_04905</name>
</gene>
<name>A0A1F5SYL2_9BACT</name>
<dbReference type="AlphaFoldDB" id="A0A1F5SYL2"/>